<dbReference type="InterPro" id="IPR001288">
    <property type="entry name" value="Translation_initiation_fac_3"/>
</dbReference>
<evidence type="ECO:0008006" key="8">
    <source>
        <dbReference type="Google" id="ProtNLM"/>
    </source>
</evidence>
<dbReference type="Pfam" id="PF00707">
    <property type="entry name" value="IF3_C"/>
    <property type="match status" value="1"/>
</dbReference>
<evidence type="ECO:0000259" key="6">
    <source>
        <dbReference type="Pfam" id="PF05198"/>
    </source>
</evidence>
<feature type="region of interest" description="Disordered" evidence="4">
    <location>
        <begin position="298"/>
        <end position="443"/>
    </location>
</feature>
<dbReference type="PANTHER" id="PTHR10938">
    <property type="entry name" value="TRANSLATION INITIATION FACTOR IF-3"/>
    <property type="match status" value="1"/>
</dbReference>
<evidence type="ECO:0000256" key="1">
    <source>
        <dbReference type="ARBA" id="ARBA00005439"/>
    </source>
</evidence>
<dbReference type="InterPro" id="IPR036787">
    <property type="entry name" value="T_IF-3_N_sf"/>
</dbReference>
<dbReference type="PANTHER" id="PTHR10938:SF0">
    <property type="entry name" value="TRANSLATION INITIATION FACTOR IF-3, MITOCHONDRIAL"/>
    <property type="match status" value="1"/>
</dbReference>
<evidence type="ECO:0000256" key="2">
    <source>
        <dbReference type="ARBA" id="ARBA00022540"/>
    </source>
</evidence>
<dbReference type="Pfam" id="PF05198">
    <property type="entry name" value="IF3_N"/>
    <property type="match status" value="1"/>
</dbReference>
<evidence type="ECO:0000256" key="4">
    <source>
        <dbReference type="SAM" id="MobiDB-lite"/>
    </source>
</evidence>
<gene>
    <name evidence="7" type="ORF">DTER00134_LOCUS3328</name>
</gene>
<dbReference type="GO" id="GO:0003743">
    <property type="term" value="F:translation initiation factor activity"/>
    <property type="evidence" value="ECO:0007669"/>
    <property type="project" value="UniProtKB-KW"/>
</dbReference>
<feature type="compositionally biased region" description="Pro residues" evidence="4">
    <location>
        <begin position="364"/>
        <end position="414"/>
    </location>
</feature>
<keyword evidence="2" id="KW-0396">Initiation factor</keyword>
<feature type="compositionally biased region" description="Low complexity" evidence="4">
    <location>
        <begin position="302"/>
        <end position="329"/>
    </location>
</feature>
<feature type="compositionally biased region" description="Pro residues" evidence="4">
    <location>
        <begin position="422"/>
        <end position="436"/>
    </location>
</feature>
<dbReference type="InterPro" id="IPR036788">
    <property type="entry name" value="T_IF-3_C_sf"/>
</dbReference>
<sequence length="443" mass="47484">MAVSFGLNRSLGLALGSSHGCQAGNARPAVCSSGLQRRYRQARGVVVYSKRQGYFDYEDDSLGYIGNYAEILESSRDAPLYTPSRRPAGMRSMADDFTDDIYGPFGDDDLYAEEDDFPEPDPEPVPRFVNGKQLYINKEIKAQVVRLLGGEGGKEMYGVKPFSDALALARDLNVDLVLLNGDTNPPLCRLVDWSKYKFEVEKTNKQKAAKSANVETKEVRLRPKTDSNDLNTKLKSALKFLAKGNKVKVLMKFEGRELQYKDQGKEMLLRFIDDVGEAGKVDGPLNFKTSTYTVVLAPTGKAPGSSSSKDGGSSSSSSTSSSQSTSGSLPPLPPTSPQAQQQQAQTTSPPPPPPPLQSAQGAPSRPPMPPPSGGPARPGGPPPPPPPMNRPGPLPPPPMNRPGPPPPPPMPGQPARPLARPGMPPPPPPPLRPPMPAGQGNRR</sequence>
<dbReference type="SUPFAM" id="SSF55200">
    <property type="entry name" value="Translation initiation factor IF3, C-terminal domain"/>
    <property type="match status" value="1"/>
</dbReference>
<comment type="similarity">
    <text evidence="1">Belongs to the IF-3 family.</text>
</comment>
<dbReference type="InterPro" id="IPR019815">
    <property type="entry name" value="Translation_initiation_fac_3_C"/>
</dbReference>
<feature type="compositionally biased region" description="Low complexity" evidence="4">
    <location>
        <begin position="337"/>
        <end position="347"/>
    </location>
</feature>
<dbReference type="GO" id="GO:0005737">
    <property type="term" value="C:cytoplasm"/>
    <property type="evidence" value="ECO:0007669"/>
    <property type="project" value="UniProtKB-ARBA"/>
</dbReference>
<dbReference type="AlphaFoldDB" id="A0A7S3VJQ4"/>
<accession>A0A7S3VJQ4</accession>
<keyword evidence="3" id="KW-0648">Protein biosynthesis</keyword>
<dbReference type="InterPro" id="IPR019814">
    <property type="entry name" value="Translation_initiation_fac_3_N"/>
</dbReference>
<name>A0A7S3VJQ4_DUNTE</name>
<feature type="domain" description="Translation initiation factor 3 C-terminal" evidence="5">
    <location>
        <begin position="214"/>
        <end position="298"/>
    </location>
</feature>
<dbReference type="Gene3D" id="3.30.110.10">
    <property type="entry name" value="Translation initiation factor 3 (IF-3), C-terminal domain"/>
    <property type="match status" value="1"/>
</dbReference>
<dbReference type="GO" id="GO:0032790">
    <property type="term" value="P:ribosome disassembly"/>
    <property type="evidence" value="ECO:0007669"/>
    <property type="project" value="TreeGrafter"/>
</dbReference>
<organism evidence="7">
    <name type="scientific">Dunaliella tertiolecta</name>
    <name type="common">Green alga</name>
    <dbReference type="NCBI Taxonomy" id="3047"/>
    <lineage>
        <taxon>Eukaryota</taxon>
        <taxon>Viridiplantae</taxon>
        <taxon>Chlorophyta</taxon>
        <taxon>core chlorophytes</taxon>
        <taxon>Chlorophyceae</taxon>
        <taxon>CS clade</taxon>
        <taxon>Chlamydomonadales</taxon>
        <taxon>Dunaliellaceae</taxon>
        <taxon>Dunaliella</taxon>
    </lineage>
</organism>
<evidence type="ECO:0000259" key="5">
    <source>
        <dbReference type="Pfam" id="PF00707"/>
    </source>
</evidence>
<dbReference type="NCBIfam" id="TIGR00168">
    <property type="entry name" value="infC"/>
    <property type="match status" value="1"/>
</dbReference>
<dbReference type="EMBL" id="HBIP01006461">
    <property type="protein sequence ID" value="CAE0488264.1"/>
    <property type="molecule type" value="Transcribed_RNA"/>
</dbReference>
<feature type="domain" description="Translation initiation factor 3 N-terminal" evidence="6">
    <location>
        <begin position="136"/>
        <end position="206"/>
    </location>
</feature>
<evidence type="ECO:0000256" key="3">
    <source>
        <dbReference type="ARBA" id="ARBA00022917"/>
    </source>
</evidence>
<dbReference type="SUPFAM" id="SSF54364">
    <property type="entry name" value="Translation initiation factor IF3, N-terminal domain"/>
    <property type="match status" value="1"/>
</dbReference>
<evidence type="ECO:0000313" key="7">
    <source>
        <dbReference type="EMBL" id="CAE0488264.1"/>
    </source>
</evidence>
<protein>
    <recommendedName>
        <fullName evidence="8">Translation initiation factor 3 N-terminal domain-containing protein</fullName>
    </recommendedName>
</protein>
<reference evidence="7" key="1">
    <citation type="submission" date="2021-01" db="EMBL/GenBank/DDBJ databases">
        <authorList>
            <person name="Corre E."/>
            <person name="Pelletier E."/>
            <person name="Niang G."/>
            <person name="Scheremetjew M."/>
            <person name="Finn R."/>
            <person name="Kale V."/>
            <person name="Holt S."/>
            <person name="Cochrane G."/>
            <person name="Meng A."/>
            <person name="Brown T."/>
            <person name="Cohen L."/>
        </authorList>
    </citation>
    <scope>NUCLEOTIDE SEQUENCE</scope>
    <source>
        <strain evidence="7">CCMP1320</strain>
    </source>
</reference>
<proteinExistence type="inferred from homology"/>
<dbReference type="PRINTS" id="PR01217">
    <property type="entry name" value="PRICHEXTENSN"/>
</dbReference>
<dbReference type="GO" id="GO:0043022">
    <property type="term" value="F:ribosome binding"/>
    <property type="evidence" value="ECO:0007669"/>
    <property type="project" value="TreeGrafter"/>
</dbReference>
<dbReference type="Gene3D" id="3.10.20.80">
    <property type="entry name" value="Translation initiation factor 3 (IF-3), N-terminal domain"/>
    <property type="match status" value="1"/>
</dbReference>